<evidence type="ECO:0000313" key="2">
    <source>
        <dbReference type="EMBL" id="JAF98877.1"/>
    </source>
</evidence>
<dbReference type="EMBL" id="GBHO01044726">
    <property type="protein sequence ID" value="JAF98877.1"/>
    <property type="molecule type" value="Transcribed_RNA"/>
</dbReference>
<proteinExistence type="predicted"/>
<reference evidence="2" key="1">
    <citation type="journal article" date="2014" name="PLoS ONE">
        <title>Transcriptome-Based Identification of ABC Transporters in the Western Tarnished Plant Bug Lygus hesperus.</title>
        <authorList>
            <person name="Hull J.J."/>
            <person name="Chaney K."/>
            <person name="Geib S.M."/>
            <person name="Fabrick J.A."/>
            <person name="Brent C.S."/>
            <person name="Walsh D."/>
            <person name="Lavine L.C."/>
        </authorList>
    </citation>
    <scope>NUCLEOTIDE SEQUENCE</scope>
</reference>
<feature type="chain" id="PRO_5007389273" evidence="1">
    <location>
        <begin position="17"/>
        <end position="211"/>
    </location>
</feature>
<accession>A0A0A9VXF0</accession>
<dbReference type="AlphaFoldDB" id="A0A0A9VXF0"/>
<protein>
    <submittedName>
        <fullName evidence="2">Uncharacterized protein</fullName>
    </submittedName>
</protein>
<keyword evidence="1" id="KW-0732">Signal</keyword>
<reference evidence="3" key="3">
    <citation type="journal article" date="2016" name="Gigascience">
        <title>De novo construction of an expanded transcriptome assembly for the western tarnished plant bug, Lygus hesperus.</title>
        <authorList>
            <person name="Tassone E.E."/>
            <person name="Geib S.M."/>
            <person name="Hall B."/>
            <person name="Fabrick J.A."/>
            <person name="Brent C.S."/>
            <person name="Hull J.J."/>
        </authorList>
    </citation>
    <scope>NUCLEOTIDE SEQUENCE</scope>
</reference>
<dbReference type="EMBL" id="GDHC01019066">
    <property type="protein sequence ID" value="JAP99562.1"/>
    <property type="molecule type" value="Transcribed_RNA"/>
</dbReference>
<evidence type="ECO:0000256" key="1">
    <source>
        <dbReference type="SAM" id="SignalP"/>
    </source>
</evidence>
<feature type="signal peptide" evidence="1">
    <location>
        <begin position="1"/>
        <end position="16"/>
    </location>
</feature>
<sequence length="211" mass="23278">MQAFLALLAVVGAASADLSAVMDSVIQQTRSNINNELDFRPILYKDGNWDKDFTKYDISAKLETSTGELHLGKFVRQQAPVLYGTPTDGVVETRFTIEGTKITFDKFSAKNYTSGAELKGRLHLDVDKIGMYSLIKMKSQGNTCTTSLSTLEPIGIENISAKFYPEADLTKAIWTDARSSLNYPVNRTIVAAAWPQLNKIVVKTNLCTLLS</sequence>
<evidence type="ECO:0000313" key="3">
    <source>
        <dbReference type="EMBL" id="JAP99562.1"/>
    </source>
</evidence>
<reference evidence="2" key="2">
    <citation type="submission" date="2014-07" db="EMBL/GenBank/DDBJ databases">
        <authorList>
            <person name="Hull J."/>
        </authorList>
    </citation>
    <scope>NUCLEOTIDE SEQUENCE</scope>
</reference>
<organism evidence="2">
    <name type="scientific">Lygus hesperus</name>
    <name type="common">Western plant bug</name>
    <dbReference type="NCBI Taxonomy" id="30085"/>
    <lineage>
        <taxon>Eukaryota</taxon>
        <taxon>Metazoa</taxon>
        <taxon>Ecdysozoa</taxon>
        <taxon>Arthropoda</taxon>
        <taxon>Hexapoda</taxon>
        <taxon>Insecta</taxon>
        <taxon>Pterygota</taxon>
        <taxon>Neoptera</taxon>
        <taxon>Paraneoptera</taxon>
        <taxon>Hemiptera</taxon>
        <taxon>Heteroptera</taxon>
        <taxon>Panheteroptera</taxon>
        <taxon>Cimicomorpha</taxon>
        <taxon>Miridae</taxon>
        <taxon>Mirini</taxon>
        <taxon>Lygus</taxon>
    </lineage>
</organism>
<gene>
    <name evidence="2" type="ORF">CM83_37305</name>
    <name evidence="3" type="ORF">g.53267</name>
</gene>
<name>A0A0A9VXF0_LYGHE</name>